<name>A0A077MAS5_9MICO</name>
<evidence type="ECO:0000313" key="6">
    <source>
        <dbReference type="EMBL" id="CCI51887.1"/>
    </source>
</evidence>
<organism evidence="6 7">
    <name type="scientific">Nostocoides jenkinsii Ben 74</name>
    <dbReference type="NCBI Taxonomy" id="1193518"/>
    <lineage>
        <taxon>Bacteria</taxon>
        <taxon>Bacillati</taxon>
        <taxon>Actinomycetota</taxon>
        <taxon>Actinomycetes</taxon>
        <taxon>Micrococcales</taxon>
        <taxon>Intrasporangiaceae</taxon>
        <taxon>Nostocoides</taxon>
    </lineage>
</organism>
<dbReference type="InterPro" id="IPR025532">
    <property type="entry name" value="G6P_1-epimerase"/>
</dbReference>
<dbReference type="Pfam" id="PF01263">
    <property type="entry name" value="Aldose_epim"/>
    <property type="match status" value="1"/>
</dbReference>
<dbReference type="InterPro" id="IPR014718">
    <property type="entry name" value="GH-type_carb-bd"/>
</dbReference>
<comment type="catalytic activity">
    <reaction evidence="1">
        <text>alpha-D-glucose 6-phosphate = beta-D-glucose 6-phosphate</text>
        <dbReference type="Rhea" id="RHEA:16249"/>
        <dbReference type="ChEBI" id="CHEBI:58225"/>
        <dbReference type="ChEBI" id="CHEBI:58247"/>
        <dbReference type="EC" id="5.1.3.15"/>
    </reaction>
</comment>
<protein>
    <recommendedName>
        <fullName evidence="4">Putative glucose-6-phosphate 1-epimerase</fullName>
        <ecNumber evidence="4">5.1.3.15</ecNumber>
    </recommendedName>
</protein>
<dbReference type="CDD" id="cd09020">
    <property type="entry name" value="D-hex-6-P-epi_like"/>
    <property type="match status" value="1"/>
</dbReference>
<dbReference type="GO" id="GO:0005975">
    <property type="term" value="P:carbohydrate metabolic process"/>
    <property type="evidence" value="ECO:0007669"/>
    <property type="project" value="InterPro"/>
</dbReference>
<dbReference type="OrthoDB" id="9790727at2"/>
<dbReference type="GO" id="GO:0047938">
    <property type="term" value="F:glucose-6-phosphate 1-epimerase activity"/>
    <property type="evidence" value="ECO:0007669"/>
    <property type="project" value="UniProtKB-UniRule"/>
</dbReference>
<dbReference type="EC" id="5.1.3.15" evidence="4"/>
<dbReference type="PANTHER" id="PTHR11122:SF13">
    <property type="entry name" value="GLUCOSE-6-PHOSPHATE 1-EPIMERASE"/>
    <property type="match status" value="1"/>
</dbReference>
<dbReference type="EMBL" id="CAJC01000035">
    <property type="protein sequence ID" value="CCI51887.1"/>
    <property type="molecule type" value="Genomic_DNA"/>
</dbReference>
<evidence type="ECO:0000256" key="5">
    <source>
        <dbReference type="PIRSR" id="PIRSR016020-1"/>
    </source>
</evidence>
<feature type="active site" evidence="5">
    <location>
        <position position="165"/>
    </location>
</feature>
<gene>
    <name evidence="6" type="ORF">BN13_130029</name>
</gene>
<evidence type="ECO:0000256" key="4">
    <source>
        <dbReference type="PIRNR" id="PIRNR016020"/>
    </source>
</evidence>
<reference evidence="6 7" key="1">
    <citation type="journal article" date="2013" name="ISME J.">
        <title>A metabolic model for members of the genus Tetrasphaera involved in enhanced biological phosphorus removal.</title>
        <authorList>
            <person name="Kristiansen R."/>
            <person name="Nguyen H.T.T."/>
            <person name="Saunders A.M."/>
            <person name="Nielsen J.L."/>
            <person name="Wimmer R."/>
            <person name="Le V.Q."/>
            <person name="McIlroy S.J."/>
            <person name="Petrovski S."/>
            <person name="Seviour R.J."/>
            <person name="Calteau A."/>
            <person name="Nielsen K.L."/>
            <person name="Nielsen P.H."/>
        </authorList>
    </citation>
    <scope>NUCLEOTIDE SEQUENCE [LARGE SCALE GENOMIC DNA]</scope>
    <source>
        <strain evidence="6 7">Ben 74</strain>
    </source>
</reference>
<comment type="caution">
    <text evidence="6">The sequence shown here is derived from an EMBL/GenBank/DDBJ whole genome shotgun (WGS) entry which is preliminary data.</text>
</comment>
<dbReference type="InterPro" id="IPR008183">
    <property type="entry name" value="Aldose_1/G6P_1-epimerase"/>
</dbReference>
<evidence type="ECO:0000313" key="7">
    <source>
        <dbReference type="Proteomes" id="UP000035720"/>
    </source>
</evidence>
<keyword evidence="7" id="KW-1185">Reference proteome</keyword>
<dbReference type="RefSeq" id="WP_084733540.1">
    <property type="nucleotide sequence ID" value="NZ_HF571038.1"/>
</dbReference>
<dbReference type="SUPFAM" id="SSF74650">
    <property type="entry name" value="Galactose mutarotase-like"/>
    <property type="match status" value="1"/>
</dbReference>
<evidence type="ECO:0000256" key="3">
    <source>
        <dbReference type="ARBA" id="ARBA00023235"/>
    </source>
</evidence>
<accession>A0A077MAS5</accession>
<evidence type="ECO:0000256" key="2">
    <source>
        <dbReference type="ARBA" id="ARBA00005866"/>
    </source>
</evidence>
<sequence>MTDSALPDGVALDESGGSARLRIATPAVAGEISLNGATVTSWRPTGQSADVLFVSPHTSFSPGKAIRGGIPLCGPWFGPGRNGDRTPAHGFLRTSAWRVADVTRDEDDVRVILRLTSGEYAAAPGGAAYDQDAVFTLSVTMGSTLTVVLAVQAGERALDVEWALHTYLRVGDVRDVRLDGLDGAGYVDKVAGGVRKRQEGPVVLVGETDRVYARATPVSVHDPGLSRTVLATGVGNAQTVVWNPFGDKAAGMADLGDAWPHFVCVESARVLDDHLTVAPGTRAEIGQRLSAE</sequence>
<dbReference type="InterPro" id="IPR011013">
    <property type="entry name" value="Gal_mutarotase_sf_dom"/>
</dbReference>
<comment type="similarity">
    <text evidence="2 4">Belongs to the glucose-6-phosphate 1-epimerase family.</text>
</comment>
<dbReference type="GO" id="GO:0030246">
    <property type="term" value="F:carbohydrate binding"/>
    <property type="evidence" value="ECO:0007669"/>
    <property type="project" value="UniProtKB-UniRule"/>
</dbReference>
<keyword evidence="3 4" id="KW-0413">Isomerase</keyword>
<dbReference type="STRING" id="1193518.BN13_130029"/>
<dbReference type="Gene3D" id="2.70.98.10">
    <property type="match status" value="1"/>
</dbReference>
<dbReference type="Proteomes" id="UP000035720">
    <property type="component" value="Unassembled WGS sequence"/>
</dbReference>
<dbReference type="AlphaFoldDB" id="A0A077MAS5"/>
<proteinExistence type="inferred from homology"/>
<evidence type="ECO:0000256" key="1">
    <source>
        <dbReference type="ARBA" id="ARBA00001096"/>
    </source>
</evidence>
<dbReference type="PANTHER" id="PTHR11122">
    <property type="entry name" value="APOSPORY-ASSOCIATED PROTEIN C-RELATED"/>
    <property type="match status" value="1"/>
</dbReference>
<dbReference type="PIRSF" id="PIRSF016020">
    <property type="entry name" value="PHexose_mutarotase"/>
    <property type="match status" value="1"/>
</dbReference>
<feature type="active site" evidence="5">
    <location>
        <position position="266"/>
    </location>
</feature>